<name>A0A6S6U341_9GAMM</name>
<dbReference type="EMBL" id="CACVAY010000110">
    <property type="protein sequence ID" value="CAA6822618.1"/>
    <property type="molecule type" value="Genomic_DNA"/>
</dbReference>
<evidence type="ECO:0000259" key="2">
    <source>
        <dbReference type="Pfam" id="PF02481"/>
    </source>
</evidence>
<dbReference type="Gene3D" id="3.40.50.450">
    <property type="match status" value="1"/>
</dbReference>
<dbReference type="InterPro" id="IPR036388">
    <property type="entry name" value="WH-like_DNA-bd_sf"/>
</dbReference>
<dbReference type="GO" id="GO:0009294">
    <property type="term" value="P:DNA-mediated transformation"/>
    <property type="evidence" value="ECO:0007669"/>
    <property type="project" value="InterPro"/>
</dbReference>
<dbReference type="SUPFAM" id="SSF102405">
    <property type="entry name" value="MCP/YpsA-like"/>
    <property type="match status" value="1"/>
</dbReference>
<dbReference type="Pfam" id="PF02481">
    <property type="entry name" value="DNA_processg_A"/>
    <property type="match status" value="1"/>
</dbReference>
<dbReference type="Pfam" id="PF17782">
    <property type="entry name" value="WHD_DprA"/>
    <property type="match status" value="1"/>
</dbReference>
<dbReference type="Pfam" id="PF14520">
    <property type="entry name" value="HHH_5"/>
    <property type="match status" value="1"/>
</dbReference>
<gene>
    <name evidence="4" type="ORF">HELGO_WM6370</name>
</gene>
<dbReference type="InterPro" id="IPR003488">
    <property type="entry name" value="DprA"/>
</dbReference>
<feature type="domain" description="DprA winged helix" evidence="3">
    <location>
        <begin position="317"/>
        <end position="373"/>
    </location>
</feature>
<proteinExistence type="inferred from homology"/>
<dbReference type="InterPro" id="IPR041614">
    <property type="entry name" value="DprA_WH"/>
</dbReference>
<evidence type="ECO:0000313" key="4">
    <source>
        <dbReference type="EMBL" id="CAA6822618.1"/>
    </source>
</evidence>
<feature type="domain" description="Smf/DprA SLOG" evidence="2">
    <location>
        <begin position="81"/>
        <end position="291"/>
    </location>
</feature>
<dbReference type="NCBIfam" id="TIGR00732">
    <property type="entry name" value="dprA"/>
    <property type="match status" value="1"/>
</dbReference>
<dbReference type="PANTHER" id="PTHR43022:SF1">
    <property type="entry name" value="PROTEIN SMF"/>
    <property type="match status" value="1"/>
</dbReference>
<dbReference type="Gene3D" id="1.10.10.10">
    <property type="entry name" value="Winged helix-like DNA-binding domain superfamily/Winged helix DNA-binding domain"/>
    <property type="match status" value="1"/>
</dbReference>
<protein>
    <submittedName>
        <fullName evidence="4">Rossmann fold nucleotide-binding protein Smf possibly involved in DNA uptake</fullName>
    </submittedName>
</protein>
<accession>A0A6S6U341</accession>
<dbReference type="AlphaFoldDB" id="A0A6S6U341"/>
<organism evidence="4">
    <name type="scientific">uncultured Thiotrichaceae bacterium</name>
    <dbReference type="NCBI Taxonomy" id="298394"/>
    <lineage>
        <taxon>Bacteria</taxon>
        <taxon>Pseudomonadati</taxon>
        <taxon>Pseudomonadota</taxon>
        <taxon>Gammaproteobacteria</taxon>
        <taxon>Thiotrichales</taxon>
        <taxon>Thiotrichaceae</taxon>
        <taxon>environmental samples</taxon>
    </lineage>
</organism>
<reference evidence="4" key="1">
    <citation type="submission" date="2020-01" db="EMBL/GenBank/DDBJ databases">
        <authorList>
            <person name="Meier V. D."/>
            <person name="Meier V D."/>
        </authorList>
    </citation>
    <scope>NUCLEOTIDE SEQUENCE</scope>
    <source>
        <strain evidence="4">HLG_WM_MAG_07</strain>
    </source>
</reference>
<dbReference type="SUPFAM" id="SSF47781">
    <property type="entry name" value="RuvA domain 2-like"/>
    <property type="match status" value="1"/>
</dbReference>
<evidence type="ECO:0000259" key="3">
    <source>
        <dbReference type="Pfam" id="PF17782"/>
    </source>
</evidence>
<dbReference type="InterPro" id="IPR010994">
    <property type="entry name" value="RuvA_2-like"/>
</dbReference>
<dbReference type="PANTHER" id="PTHR43022">
    <property type="entry name" value="PROTEIN SMF"/>
    <property type="match status" value="1"/>
</dbReference>
<dbReference type="InterPro" id="IPR057666">
    <property type="entry name" value="DrpA_SLOG"/>
</dbReference>
<evidence type="ECO:0000256" key="1">
    <source>
        <dbReference type="ARBA" id="ARBA00006525"/>
    </source>
</evidence>
<sequence>MKHQNDLHHWLNLLRVPGIGPKRFMSALHHFNTPQSVMNSALKTLTAKGVPQNVAQAIVDTNDNASQADIEWLKQSSIHHIITIADNAYPEQLKSINDPPPILFAKGSLSCLKDPQLAIVGSRNPTTGGRDNAQQFAKHLAGNGLTITSGLALGIDGFAHKGALDSLASPTIAVTATGLDITYPSKHQKLADFIVENSGLILSEYPIGTPVKAPFFPRRNRIISGISLGTLVVEAAIKSGSLITARNAMEQGKEVFAIPGSIHNPLAKGCHRLIREGAKLVETAEDILEELAPQLQTFLQSPIENSASNTDASYEETTQDVLSSDQRLILEAMGFDPVSIDRMVVQTGLTIDVVSSILLLLELHGHISACGGGQYVRLNTSVTP</sequence>
<comment type="similarity">
    <text evidence="1">Belongs to the DprA/Smf family.</text>
</comment>